<evidence type="ECO:0000313" key="4">
    <source>
        <dbReference type="Proteomes" id="UP001320898"/>
    </source>
</evidence>
<evidence type="ECO:0000259" key="2">
    <source>
        <dbReference type="Pfam" id="PF01970"/>
    </source>
</evidence>
<feature type="transmembrane region" description="Helical" evidence="1">
    <location>
        <begin position="389"/>
        <end position="409"/>
    </location>
</feature>
<evidence type="ECO:0000313" key="3">
    <source>
        <dbReference type="EMBL" id="MCT8974648.1"/>
    </source>
</evidence>
<feature type="transmembrane region" description="Helical" evidence="1">
    <location>
        <begin position="416"/>
        <end position="445"/>
    </location>
</feature>
<evidence type="ECO:0000256" key="1">
    <source>
        <dbReference type="SAM" id="Phobius"/>
    </source>
</evidence>
<feature type="transmembrane region" description="Helical" evidence="1">
    <location>
        <begin position="356"/>
        <end position="383"/>
    </location>
</feature>
<feature type="transmembrane region" description="Helical" evidence="1">
    <location>
        <begin position="324"/>
        <end position="344"/>
    </location>
</feature>
<protein>
    <submittedName>
        <fullName evidence="3">Tripartite tricarboxylate transporter permease</fullName>
    </submittedName>
</protein>
<feature type="transmembrane region" description="Helical" evidence="1">
    <location>
        <begin position="167"/>
        <end position="185"/>
    </location>
</feature>
<keyword evidence="1" id="KW-1133">Transmembrane helix</keyword>
<dbReference type="PANTHER" id="PTHR35342">
    <property type="entry name" value="TRICARBOXYLIC TRANSPORT PROTEIN"/>
    <property type="match status" value="1"/>
</dbReference>
<feature type="transmembrane region" description="Helical" evidence="1">
    <location>
        <begin position="191"/>
        <end position="212"/>
    </location>
</feature>
<reference evidence="3 4" key="1">
    <citation type="submission" date="2022-04" db="EMBL/GenBank/DDBJ databases">
        <authorList>
            <person name="Ye Y.-Q."/>
            <person name="Du Z.-J."/>
        </authorList>
    </citation>
    <scope>NUCLEOTIDE SEQUENCE [LARGE SCALE GENOMIC DNA]</scope>
    <source>
        <strain evidence="3 4">A6E488</strain>
    </source>
</reference>
<dbReference type="Pfam" id="PF01970">
    <property type="entry name" value="TctA"/>
    <property type="match status" value="1"/>
</dbReference>
<dbReference type="InterPro" id="IPR002823">
    <property type="entry name" value="DUF112_TM"/>
</dbReference>
<keyword evidence="1" id="KW-0812">Transmembrane</keyword>
<keyword evidence="1" id="KW-0472">Membrane</keyword>
<feature type="transmembrane region" description="Helical" evidence="1">
    <location>
        <begin position="261"/>
        <end position="282"/>
    </location>
</feature>
<keyword evidence="4" id="KW-1185">Reference proteome</keyword>
<feature type="transmembrane region" description="Helical" evidence="1">
    <location>
        <begin position="465"/>
        <end position="492"/>
    </location>
</feature>
<feature type="transmembrane region" description="Helical" evidence="1">
    <location>
        <begin position="54"/>
        <end position="78"/>
    </location>
</feature>
<sequence>MEILQGLLLVLTPDVLPFLLLGVAVGMLFGALPGLDATTGVALLLPITYAMDPAPALIFFSALYVAGVFAGSITAILFRVPGSSEAIMTAIEGHEFTRRGEARKALATAVYSSAIGGLLASLALFSFTPFLASIALKFGPAEYFALAMLGLSCIAAITSGNPVKGAIAALIGLILATVGIDEITGSKRFDFGVSSLLSGVPFVPAIIGLFAASEVYRRISLRDLDLVSQPIGKPGNIREAAARLRLAEYLKLKWTVLRSSILGLGVGILPGAGATTAAILSYTTEVRLSKHPEQFGTGKLEGIAAPESANNAATVGAMIPLLSLGIPGSGTTAVLMGAFLVHNLQPGPFLFIHERPLVYGLFSGIALSNLLILVMAFIFIRLFNRMTHVPYPLLATGILSIAVAGSLAYGDSTAAAIMLVFALLGLVLEAGRYPLAPVVLGLVLGPIVETSLRRALLMSDFDPSALVATPIAAGLLLLAAVFFFGPLLTALWRRAAGRN</sequence>
<proteinExistence type="predicted"/>
<organism evidence="3 4">
    <name type="scientific">Microbaculum marinisediminis</name>
    <dbReference type="NCBI Taxonomy" id="2931392"/>
    <lineage>
        <taxon>Bacteria</taxon>
        <taxon>Pseudomonadati</taxon>
        <taxon>Pseudomonadota</taxon>
        <taxon>Alphaproteobacteria</taxon>
        <taxon>Hyphomicrobiales</taxon>
        <taxon>Tepidamorphaceae</taxon>
        <taxon>Microbaculum</taxon>
    </lineage>
</organism>
<feature type="transmembrane region" description="Helical" evidence="1">
    <location>
        <begin position="7"/>
        <end position="34"/>
    </location>
</feature>
<gene>
    <name evidence="3" type="ORF">MUB46_22515</name>
</gene>
<dbReference type="EMBL" id="JALIDZ010000013">
    <property type="protein sequence ID" value="MCT8974648.1"/>
    <property type="molecule type" value="Genomic_DNA"/>
</dbReference>
<dbReference type="RefSeq" id="WP_261618232.1">
    <property type="nucleotide sequence ID" value="NZ_JALIDZ010000013.1"/>
</dbReference>
<dbReference type="Proteomes" id="UP001320898">
    <property type="component" value="Unassembled WGS sequence"/>
</dbReference>
<feature type="transmembrane region" description="Helical" evidence="1">
    <location>
        <begin position="108"/>
        <end position="131"/>
    </location>
</feature>
<dbReference type="AlphaFoldDB" id="A0AAW5R6V8"/>
<dbReference type="PANTHER" id="PTHR35342:SF5">
    <property type="entry name" value="TRICARBOXYLIC TRANSPORT PROTEIN"/>
    <property type="match status" value="1"/>
</dbReference>
<name>A0AAW5R6V8_9HYPH</name>
<comment type="caution">
    <text evidence="3">The sequence shown here is derived from an EMBL/GenBank/DDBJ whole genome shotgun (WGS) entry which is preliminary data.</text>
</comment>
<feature type="transmembrane region" description="Helical" evidence="1">
    <location>
        <begin position="143"/>
        <end position="160"/>
    </location>
</feature>
<accession>A0AAW5R6V8</accession>
<feature type="domain" description="DUF112" evidence="2">
    <location>
        <begin position="18"/>
        <end position="440"/>
    </location>
</feature>